<evidence type="ECO:0008006" key="14">
    <source>
        <dbReference type="Google" id="ProtNLM"/>
    </source>
</evidence>
<dbReference type="Pfam" id="PF00412">
    <property type="entry name" value="LIM"/>
    <property type="match status" value="4"/>
</dbReference>
<sequence length="810" mass="90707">MRTESRSSDLSEENGHARGHHQNGTHNGHTNGRCQREIALYELDPTDRNIKVVIRDGHIVEGEDTLPYRHMKKNRSQLNLPKDMNAPGKTVCQACKKKCSGEVLRVQDKYFHQACFKCKVCGSSLAQGGFFLHEGDYYCTSDYQQRWGTQCGACGRYVEGEVVTALGNTYHQACFTCARCRKPFPTGAKVTVAGREVVCQRCCNIPIGQGSPIQTSSTPAIPDNAPCAGCGQELRDAQALVALDKQWHIWCFKCKACETILHGEYMGKDGVPYCEKDYQKNFGVRCAYCYRFISGKVLQAGDNHHFHPTCARCTKCGDPFGDGEEMYLQGTAIWHPRCGPGPNENGTVLNGLVENGHPIVEDRPDSKLDHSCSVSETQFSLRSRTPSLNGSLYSPFNSLSRKYSGYRTSSPGLILREYKSPYGDDITRIYTYSYLTAEPTHGYLKKPIDPYDKPPTSPHFHRPPSNCSRTKLQLSKQGSKSGMKAMVENLVCETPRPKSPHMNNEEPIELAHFPGAKPPKPDEKPKIERDDFPAPPYPYTDPERRKRWSDSWKGVSASEDEDEADSVFKPEDDPKLKKEEEELSKIATGIGKVFLQNVKEREKIRAWKMSHLDPRNASRTPSAAKEPALKLRYDSPHNALVSSLRTAPKPGYGLKSATLPAAGRNGGPAGMIADYPFGAMGEKTHSTEFSSARSDISTGSITEADRRALGADIRSSTTYTGGFRYPSASPHLRRSLPNMTPVMSTEPLKVYPYHLLMTSNYRLPADVDRNNLERHLSDAEFDAIFHMSRVEFYRCPGWRRNDMKRRARLF</sequence>
<feature type="region of interest" description="Disordered" evidence="9">
    <location>
        <begin position="455"/>
        <end position="482"/>
    </location>
</feature>
<dbReference type="Proteomes" id="UP001642540">
    <property type="component" value="Unassembled WGS sequence"/>
</dbReference>
<evidence type="ECO:0000313" key="12">
    <source>
        <dbReference type="EMBL" id="CAL8082333.1"/>
    </source>
</evidence>
<keyword evidence="13" id="KW-1185">Reference proteome</keyword>
<evidence type="ECO:0000259" key="10">
    <source>
        <dbReference type="PROSITE" id="PS50023"/>
    </source>
</evidence>
<dbReference type="PANTHER" id="PTHR24213:SF9">
    <property type="entry name" value="UNCOORDINATED 115A, ISOFORM B-RELATED"/>
    <property type="match status" value="1"/>
</dbReference>
<feature type="compositionally biased region" description="Basic and acidic residues" evidence="9">
    <location>
        <begin position="519"/>
        <end position="532"/>
    </location>
</feature>
<dbReference type="SUPFAM" id="SSF57716">
    <property type="entry name" value="Glucocorticoid receptor-like (DNA-binding domain)"/>
    <property type="match status" value="6"/>
</dbReference>
<dbReference type="Gene3D" id="1.10.950.10">
    <property type="entry name" value="Villin headpiece domain"/>
    <property type="match status" value="1"/>
</dbReference>
<feature type="domain" description="LIM zinc-binding" evidence="10">
    <location>
        <begin position="150"/>
        <end position="209"/>
    </location>
</feature>
<dbReference type="SUPFAM" id="SSF47050">
    <property type="entry name" value="VHP, Villin headpiece domain"/>
    <property type="match status" value="1"/>
</dbReference>
<dbReference type="Pfam" id="PF02209">
    <property type="entry name" value="VHP"/>
    <property type="match status" value="1"/>
</dbReference>
<gene>
    <name evidence="12" type="ORF">ODALV1_LOCUS5175</name>
</gene>
<dbReference type="InterPro" id="IPR051618">
    <property type="entry name" value="Actin-binding_LIM"/>
</dbReference>
<comment type="subcellular location">
    <subcellularLocation>
        <location evidence="1">Cytoplasm</location>
    </subcellularLocation>
</comment>
<evidence type="ECO:0000256" key="8">
    <source>
        <dbReference type="PROSITE-ProRule" id="PRU00125"/>
    </source>
</evidence>
<dbReference type="SMART" id="SM00153">
    <property type="entry name" value="VHP"/>
    <property type="match status" value="1"/>
</dbReference>
<evidence type="ECO:0000256" key="1">
    <source>
        <dbReference type="ARBA" id="ARBA00004496"/>
    </source>
</evidence>
<evidence type="ECO:0000256" key="9">
    <source>
        <dbReference type="SAM" id="MobiDB-lite"/>
    </source>
</evidence>
<feature type="compositionally biased region" description="Basic and acidic residues" evidence="9">
    <location>
        <begin position="541"/>
        <end position="550"/>
    </location>
</feature>
<dbReference type="InterPro" id="IPR036886">
    <property type="entry name" value="Villin_headpiece_dom_sf"/>
</dbReference>
<evidence type="ECO:0000256" key="3">
    <source>
        <dbReference type="ARBA" id="ARBA00022553"/>
    </source>
</evidence>
<feature type="domain" description="LIM zinc-binding" evidence="10">
    <location>
        <begin position="90"/>
        <end position="149"/>
    </location>
</feature>
<comment type="caution">
    <text evidence="12">The sequence shown here is derived from an EMBL/GenBank/DDBJ whole genome shotgun (WGS) entry which is preliminary data.</text>
</comment>
<keyword evidence="5" id="KW-0677">Repeat</keyword>
<protein>
    <recommendedName>
        <fullName evidence="14">Actin-binding LIM protein 1</fullName>
    </recommendedName>
</protein>
<keyword evidence="7 8" id="KW-0440">LIM domain</keyword>
<feature type="region of interest" description="Disordered" evidence="9">
    <location>
        <begin position="511"/>
        <end position="576"/>
    </location>
</feature>
<dbReference type="PROSITE" id="PS50023">
    <property type="entry name" value="LIM_DOMAIN_2"/>
    <property type="match status" value="3"/>
</dbReference>
<dbReference type="CDD" id="cd09327">
    <property type="entry name" value="LIM1_abLIM"/>
    <property type="match status" value="1"/>
</dbReference>
<name>A0ABP1PY64_9HEXA</name>
<dbReference type="CDD" id="cd09328">
    <property type="entry name" value="LIM2_abLIM"/>
    <property type="match status" value="1"/>
</dbReference>
<dbReference type="InterPro" id="IPR001781">
    <property type="entry name" value="Znf_LIM"/>
</dbReference>
<dbReference type="PROSITE" id="PS00478">
    <property type="entry name" value="LIM_DOMAIN_1"/>
    <property type="match status" value="2"/>
</dbReference>
<reference evidence="12 13" key="1">
    <citation type="submission" date="2024-08" db="EMBL/GenBank/DDBJ databases">
        <authorList>
            <person name="Cucini C."/>
            <person name="Frati F."/>
        </authorList>
    </citation>
    <scope>NUCLEOTIDE SEQUENCE [LARGE SCALE GENOMIC DNA]</scope>
</reference>
<dbReference type="CDD" id="cd09330">
    <property type="entry name" value="LIM4_abLIM"/>
    <property type="match status" value="1"/>
</dbReference>
<evidence type="ECO:0000256" key="4">
    <source>
        <dbReference type="ARBA" id="ARBA00022723"/>
    </source>
</evidence>
<dbReference type="EMBL" id="CAXLJM020000015">
    <property type="protein sequence ID" value="CAL8082333.1"/>
    <property type="molecule type" value="Genomic_DNA"/>
</dbReference>
<feature type="compositionally biased region" description="Polar residues" evidence="9">
    <location>
        <begin position="465"/>
        <end position="480"/>
    </location>
</feature>
<evidence type="ECO:0000256" key="5">
    <source>
        <dbReference type="ARBA" id="ARBA00022737"/>
    </source>
</evidence>
<keyword evidence="3" id="KW-0597">Phosphoprotein</keyword>
<evidence type="ECO:0000313" key="13">
    <source>
        <dbReference type="Proteomes" id="UP001642540"/>
    </source>
</evidence>
<keyword evidence="2" id="KW-0963">Cytoplasm</keyword>
<feature type="domain" description="LIM zinc-binding" evidence="10">
    <location>
        <begin position="225"/>
        <end position="284"/>
    </location>
</feature>
<evidence type="ECO:0000256" key="7">
    <source>
        <dbReference type="ARBA" id="ARBA00023038"/>
    </source>
</evidence>
<dbReference type="Gene3D" id="2.10.110.10">
    <property type="entry name" value="Cysteine Rich Protein"/>
    <property type="match status" value="4"/>
</dbReference>
<accession>A0ABP1PY64</accession>
<proteinExistence type="predicted"/>
<feature type="region of interest" description="Disordered" evidence="9">
    <location>
        <begin position="1"/>
        <end position="31"/>
    </location>
</feature>
<dbReference type="Pfam" id="PF16182">
    <property type="entry name" value="AbLIM_anchor"/>
    <property type="match status" value="1"/>
</dbReference>
<organism evidence="12 13">
    <name type="scientific">Orchesella dallaii</name>
    <dbReference type="NCBI Taxonomy" id="48710"/>
    <lineage>
        <taxon>Eukaryota</taxon>
        <taxon>Metazoa</taxon>
        <taxon>Ecdysozoa</taxon>
        <taxon>Arthropoda</taxon>
        <taxon>Hexapoda</taxon>
        <taxon>Collembola</taxon>
        <taxon>Entomobryomorpha</taxon>
        <taxon>Entomobryoidea</taxon>
        <taxon>Orchesellidae</taxon>
        <taxon>Orchesellinae</taxon>
        <taxon>Orchesella</taxon>
    </lineage>
</organism>
<feature type="domain" description="HP" evidence="11">
    <location>
        <begin position="745"/>
        <end position="810"/>
    </location>
</feature>
<dbReference type="CDD" id="cd09329">
    <property type="entry name" value="LIM3_abLIM"/>
    <property type="match status" value="1"/>
</dbReference>
<dbReference type="PANTHER" id="PTHR24213">
    <property type="entry name" value="ACTIN-BINDING LIM PROTEIN"/>
    <property type="match status" value="1"/>
</dbReference>
<dbReference type="SMART" id="SM00132">
    <property type="entry name" value="LIM"/>
    <property type="match status" value="4"/>
</dbReference>
<keyword evidence="6 8" id="KW-0862">Zinc</keyword>
<evidence type="ECO:0000259" key="11">
    <source>
        <dbReference type="PROSITE" id="PS51089"/>
    </source>
</evidence>
<evidence type="ECO:0000256" key="6">
    <source>
        <dbReference type="ARBA" id="ARBA00022833"/>
    </source>
</evidence>
<feature type="compositionally biased region" description="Basic and acidic residues" evidence="9">
    <location>
        <begin position="566"/>
        <end position="576"/>
    </location>
</feature>
<dbReference type="InterPro" id="IPR032402">
    <property type="entry name" value="AbLIM_anchor"/>
</dbReference>
<dbReference type="PROSITE" id="PS51089">
    <property type="entry name" value="HP"/>
    <property type="match status" value="1"/>
</dbReference>
<dbReference type="InterPro" id="IPR003128">
    <property type="entry name" value="Villin_headpiece"/>
</dbReference>
<evidence type="ECO:0000256" key="2">
    <source>
        <dbReference type="ARBA" id="ARBA00022490"/>
    </source>
</evidence>
<feature type="compositionally biased region" description="Basic and acidic residues" evidence="9">
    <location>
        <begin position="1"/>
        <end position="16"/>
    </location>
</feature>
<keyword evidence="4 8" id="KW-0479">Metal-binding</keyword>